<evidence type="ECO:0000256" key="4">
    <source>
        <dbReference type="ARBA" id="ARBA00022989"/>
    </source>
</evidence>
<reference evidence="6" key="1">
    <citation type="journal article" date="2014" name="Front. Microbiol.">
        <title>High frequency of phylogenetically diverse reductive dehalogenase-homologous genes in deep subseafloor sedimentary metagenomes.</title>
        <authorList>
            <person name="Kawai M."/>
            <person name="Futagami T."/>
            <person name="Toyoda A."/>
            <person name="Takaki Y."/>
            <person name="Nishi S."/>
            <person name="Hori S."/>
            <person name="Arai W."/>
            <person name="Tsubouchi T."/>
            <person name="Morono Y."/>
            <person name="Uchiyama I."/>
            <person name="Ito T."/>
            <person name="Fujiyama A."/>
            <person name="Inagaki F."/>
            <person name="Takami H."/>
        </authorList>
    </citation>
    <scope>NUCLEOTIDE SEQUENCE</scope>
    <source>
        <strain evidence="6">Expedition CK06-06</strain>
    </source>
</reference>
<protein>
    <recommendedName>
        <fullName evidence="7">VCBS repeat-containing protein</fullName>
    </recommendedName>
</protein>
<dbReference type="InterPro" id="IPR045232">
    <property type="entry name" value="FAM234"/>
</dbReference>
<dbReference type="PANTHER" id="PTHR21419">
    <property type="match status" value="1"/>
</dbReference>
<evidence type="ECO:0000256" key="1">
    <source>
        <dbReference type="ARBA" id="ARBA00004167"/>
    </source>
</evidence>
<evidence type="ECO:0000313" key="6">
    <source>
        <dbReference type="EMBL" id="GAH98021.1"/>
    </source>
</evidence>
<evidence type="ECO:0000256" key="3">
    <source>
        <dbReference type="ARBA" id="ARBA00022729"/>
    </source>
</evidence>
<comment type="caution">
    <text evidence="6">The sequence shown here is derived from an EMBL/GenBank/DDBJ whole genome shotgun (WGS) entry which is preliminary data.</text>
</comment>
<dbReference type="InterPro" id="IPR013517">
    <property type="entry name" value="FG-GAP"/>
</dbReference>
<dbReference type="GO" id="GO:0016020">
    <property type="term" value="C:membrane"/>
    <property type="evidence" value="ECO:0007669"/>
    <property type="project" value="UniProtKB-SubCell"/>
</dbReference>
<comment type="subcellular location">
    <subcellularLocation>
        <location evidence="1">Membrane</location>
        <topology evidence="1">Single-pass membrane protein</topology>
    </subcellularLocation>
</comment>
<dbReference type="EMBL" id="BARV01001593">
    <property type="protein sequence ID" value="GAH98021.1"/>
    <property type="molecule type" value="Genomic_DNA"/>
</dbReference>
<keyword evidence="4" id="KW-1133">Transmembrane helix</keyword>
<keyword evidence="3" id="KW-0732">Signal</keyword>
<dbReference type="PANTHER" id="PTHR21419:SF23">
    <property type="entry name" value="PROTEIN DEFECTIVE IN EXINE FORMATION 1"/>
    <property type="match status" value="1"/>
</dbReference>
<name>X1JTG7_9ZZZZ</name>
<organism evidence="6">
    <name type="scientific">marine sediment metagenome</name>
    <dbReference type="NCBI Taxonomy" id="412755"/>
    <lineage>
        <taxon>unclassified sequences</taxon>
        <taxon>metagenomes</taxon>
        <taxon>ecological metagenomes</taxon>
    </lineage>
</organism>
<dbReference type="Pfam" id="PF13517">
    <property type="entry name" value="FG-GAP_3"/>
    <property type="match status" value="2"/>
</dbReference>
<gene>
    <name evidence="6" type="ORF">S06H3_04518</name>
</gene>
<evidence type="ECO:0008006" key="7">
    <source>
        <dbReference type="Google" id="ProtNLM"/>
    </source>
</evidence>
<accession>X1JTG7</accession>
<dbReference type="SUPFAM" id="SSF69318">
    <property type="entry name" value="Integrin alpha N-terminal domain"/>
    <property type="match status" value="1"/>
</dbReference>
<evidence type="ECO:0000256" key="5">
    <source>
        <dbReference type="ARBA" id="ARBA00023136"/>
    </source>
</evidence>
<keyword evidence="5" id="KW-0472">Membrane</keyword>
<dbReference type="AlphaFoldDB" id="X1JTG7"/>
<feature type="non-terminal residue" evidence="6">
    <location>
        <position position="348"/>
    </location>
</feature>
<evidence type="ECO:0000256" key="2">
    <source>
        <dbReference type="ARBA" id="ARBA00022692"/>
    </source>
</evidence>
<proteinExistence type="predicted"/>
<sequence>MNQGESSDTVRGRMNPLLAPGWPQIVYDYVFSSPNFGDIDPSYPGLEIVVCGKKGNIYAWHYDGTPVVGDGRIFNISPTEIWTSPAIGDVNGDGSVDIVFGVRRATDNLYVISYDPITSQATALSGWPKSVSRMIGSPVLADIDEDGDLEIFIWTLYADIYAFHHDGTGVYSIDGLLKNLPGISFGTLAIGDINCDGDLEIVCCGGSDSDSLFVWDRYGNYLAGFPVYIQPRGLRYSTVLGNILGDENLEICFYADSTNLVYLVDANGNIQWSRDLSSLADVEGSPIIADVSDDGYPEIICAYKLGFTILDSLGNTLSGFPDMTHNAKLPIVVDVENNNDVEVIVGSS</sequence>
<dbReference type="InterPro" id="IPR028994">
    <property type="entry name" value="Integrin_alpha_N"/>
</dbReference>
<keyword evidence="2" id="KW-0812">Transmembrane</keyword>